<sequence length="187" mass="19950">MIDRRRRAMLAGVCLPVAFALASCSTEPESEPTPNIAASLDPSDLSQGLSIDPVALLRADPEVSDAVKDSLRLCGDANFPFEIRYSPVTGAVWQDAVVNVFTCESVGIWGRPAPPVSFMVAGFVYQIDESGAHKVFGVQDPGRYVVGSTGGLSVMVDLCKDPGIPEFCQSSTAYKWTGEGFESVPFP</sequence>
<dbReference type="EMBL" id="NOVD01000051">
    <property type="protein sequence ID" value="PCK23414.1"/>
    <property type="molecule type" value="Genomic_DNA"/>
</dbReference>
<reference evidence="2" key="2">
    <citation type="submission" date="2023-02" db="EMBL/GenBank/DDBJ databases">
        <title>A novel hydrolase synthesized by Rhodococcus erythropolis HQ is responsible for the detoxification of Zearalenone.</title>
        <authorList>
            <person name="Hu J."/>
            <person name="Xu J."/>
        </authorList>
    </citation>
    <scope>NUCLEOTIDE SEQUENCE</scope>
    <source>
        <strain evidence="2">HQ</strain>
    </source>
</reference>
<comment type="caution">
    <text evidence="3">The sequence shown here is derived from an EMBL/GenBank/DDBJ whole genome shotgun (WGS) entry which is preliminary data.</text>
</comment>
<dbReference type="Proteomes" id="UP000230886">
    <property type="component" value="Unassembled WGS sequence"/>
</dbReference>
<evidence type="ECO:0000313" key="2">
    <source>
        <dbReference type="EMBL" id="MDE8647416.1"/>
    </source>
</evidence>
<dbReference type="EMBL" id="JARDXE010000013">
    <property type="protein sequence ID" value="MDE8647416.1"/>
    <property type="molecule type" value="Genomic_DNA"/>
</dbReference>
<organism evidence="3 4">
    <name type="scientific">Rhodococcus qingshengii</name>
    <dbReference type="NCBI Taxonomy" id="334542"/>
    <lineage>
        <taxon>Bacteria</taxon>
        <taxon>Bacillati</taxon>
        <taxon>Actinomycetota</taxon>
        <taxon>Actinomycetes</taxon>
        <taxon>Mycobacteriales</taxon>
        <taxon>Nocardiaceae</taxon>
        <taxon>Rhodococcus</taxon>
        <taxon>Rhodococcus erythropolis group</taxon>
    </lineage>
</organism>
<reference evidence="3 4" key="1">
    <citation type="submission" date="2017-07" db="EMBL/GenBank/DDBJ databases">
        <title>Draft sequence of Rhodococcus enclensis 23b-28.</title>
        <authorList>
            <person name="Besaury L."/>
            <person name="Sancelme M."/>
            <person name="Amato P."/>
            <person name="Lallement A."/>
            <person name="Delort A.-M."/>
        </authorList>
    </citation>
    <scope>NUCLEOTIDE SEQUENCE [LARGE SCALE GENOMIC DNA]</scope>
    <source>
        <strain evidence="3 4">23b-28</strain>
    </source>
</reference>
<dbReference type="Proteomes" id="UP001217325">
    <property type="component" value="Unassembled WGS sequence"/>
</dbReference>
<dbReference type="RefSeq" id="WP_007733471.1">
    <property type="nucleotide sequence ID" value="NZ_CP025959.1"/>
</dbReference>
<proteinExistence type="predicted"/>
<protein>
    <submittedName>
        <fullName evidence="3">Uncharacterized protein</fullName>
    </submittedName>
</protein>
<evidence type="ECO:0000313" key="3">
    <source>
        <dbReference type="EMBL" id="PCK23414.1"/>
    </source>
</evidence>
<evidence type="ECO:0000256" key="1">
    <source>
        <dbReference type="SAM" id="SignalP"/>
    </source>
</evidence>
<evidence type="ECO:0000313" key="4">
    <source>
        <dbReference type="Proteomes" id="UP000230886"/>
    </source>
</evidence>
<feature type="chain" id="PRO_5014538632" evidence="1">
    <location>
        <begin position="23"/>
        <end position="187"/>
    </location>
</feature>
<dbReference type="KEGG" id="rqi:C1M55_23155"/>
<accession>A0A1C3ZIK4</accession>
<keyword evidence="1" id="KW-0732">Signal</keyword>
<name>A0A1C3ZIK4_RHOSG</name>
<feature type="signal peptide" evidence="1">
    <location>
        <begin position="1"/>
        <end position="22"/>
    </location>
</feature>
<dbReference type="PROSITE" id="PS51257">
    <property type="entry name" value="PROKAR_LIPOPROTEIN"/>
    <property type="match status" value="1"/>
</dbReference>
<gene>
    <name evidence="3" type="ORF">CHR55_30095</name>
    <name evidence="2" type="ORF">PXH69_20810</name>
</gene>
<dbReference type="AlphaFoldDB" id="A0A1C3ZIK4"/>